<accession>A0A1I2GSX8</accession>
<dbReference type="PANTHER" id="PTHR37842">
    <property type="match status" value="1"/>
</dbReference>
<dbReference type="STRING" id="1045775.SAMN05216378_5478"/>
<dbReference type="EMBL" id="FOMT01000006">
    <property type="protein sequence ID" value="SFF21044.1"/>
    <property type="molecule type" value="Genomic_DNA"/>
</dbReference>
<dbReference type="Gene3D" id="3.20.20.520">
    <property type="entry name" value="Glycosyl hydrolase family 115"/>
    <property type="match status" value="1"/>
</dbReference>
<protein>
    <submittedName>
        <fullName evidence="3">Glycosyl hydrolase family 115</fullName>
    </submittedName>
</protein>
<proteinExistence type="predicted"/>
<dbReference type="InterPro" id="IPR031924">
    <property type="entry name" value="GH115"/>
</dbReference>
<dbReference type="PANTHER" id="PTHR37842:SF2">
    <property type="entry name" value="GYLCOSYL HYDROLASE 115 C-TERMINAL DOMAIN-CONTAINING PROTEIN"/>
    <property type="match status" value="1"/>
</dbReference>
<dbReference type="SUPFAM" id="SSF55545">
    <property type="entry name" value="beta-N-acetylhexosaminidase-like domain"/>
    <property type="match status" value="1"/>
</dbReference>
<gene>
    <name evidence="3" type="ORF">SAMN05216378_5478</name>
</gene>
<dbReference type="Gene3D" id="2.60.120.1620">
    <property type="match status" value="1"/>
</dbReference>
<reference evidence="4" key="1">
    <citation type="submission" date="2016-10" db="EMBL/GenBank/DDBJ databases">
        <authorList>
            <person name="Varghese N."/>
            <person name="Submissions S."/>
        </authorList>
    </citation>
    <scope>NUCLEOTIDE SEQUENCE [LARGE SCALE GENOMIC DNA]</scope>
    <source>
        <strain evidence="4">CGMCC 1.10784</strain>
    </source>
</reference>
<evidence type="ECO:0000256" key="1">
    <source>
        <dbReference type="ARBA" id="ARBA00022801"/>
    </source>
</evidence>
<dbReference type="Pfam" id="PF15979">
    <property type="entry name" value="Glyco_hydro_115"/>
    <property type="match status" value="1"/>
</dbReference>
<evidence type="ECO:0000313" key="3">
    <source>
        <dbReference type="EMBL" id="SFF21044.1"/>
    </source>
</evidence>
<dbReference type="GO" id="GO:0016787">
    <property type="term" value="F:hydrolase activity"/>
    <property type="evidence" value="ECO:0007669"/>
    <property type="project" value="UniProtKB-KW"/>
</dbReference>
<dbReference type="OrthoDB" id="8727830at2"/>
<dbReference type="InterPro" id="IPR042301">
    <property type="entry name" value="GH115_sf"/>
</dbReference>
<dbReference type="Pfam" id="PF17829">
    <property type="entry name" value="GH115_C"/>
    <property type="match status" value="1"/>
</dbReference>
<evidence type="ECO:0000259" key="2">
    <source>
        <dbReference type="Pfam" id="PF17829"/>
    </source>
</evidence>
<feature type="domain" description="Gylcosyl hydrolase 115 C-terminal" evidence="2">
    <location>
        <begin position="767"/>
        <end position="942"/>
    </location>
</feature>
<dbReference type="RefSeq" id="WP_091189715.1">
    <property type="nucleotide sequence ID" value="NZ_FOMT01000006.1"/>
</dbReference>
<dbReference type="AlphaFoldDB" id="A0A1I2GSX8"/>
<dbReference type="Gene3D" id="1.20.58.2150">
    <property type="match status" value="1"/>
</dbReference>
<keyword evidence="1 3" id="KW-0378">Hydrolase</keyword>
<name>A0A1I2GSX8_9BACL</name>
<keyword evidence="4" id="KW-1185">Reference proteome</keyword>
<dbReference type="InterPro" id="IPR029018">
    <property type="entry name" value="Hex-like_dom2"/>
</dbReference>
<dbReference type="Proteomes" id="UP000198855">
    <property type="component" value="Unassembled WGS sequence"/>
</dbReference>
<dbReference type="InterPro" id="IPR041437">
    <property type="entry name" value="GH115_C"/>
</dbReference>
<evidence type="ECO:0000313" key="4">
    <source>
        <dbReference type="Proteomes" id="UP000198855"/>
    </source>
</evidence>
<dbReference type="Gene3D" id="3.30.379.10">
    <property type="entry name" value="Chitobiase/beta-hexosaminidase domain 2-like"/>
    <property type="match status" value="1"/>
</dbReference>
<dbReference type="GO" id="GO:0005975">
    <property type="term" value="P:carbohydrate metabolic process"/>
    <property type="evidence" value="ECO:0007669"/>
    <property type="project" value="UniProtKB-ARBA"/>
</dbReference>
<sequence length="948" mass="107254">MLNDKYIEFSYHEGQFPLSYDGKAADIYVSQEDYAGVIRAVSDLKQDIYKVSQTDPRIIHLAEELKSSSIIIGTVGKSPLVDKLIAEGKLAASELTGKWEAFVLQTVANPLPGVDEALVIAGSDKRGTIYGIYDLCEQMGISPWYYWADVPVRQRTAIMFRNGTYKQGEPSVKYRGIFLNDEGPSLMAWVRENFGDFKHSFYENVFELLLRLKANYLWPAMWDNTFYEDDKLNPAVADMYGIVISTSHHEPMQRPHGDWKKHKQGPWDYSINEEVLYRFWEEGIRRSAGFENVISLGMRGDGDEAMGGQLSFQEKIELLQRIVQDQRQIISEQMKADPSEVPQLWALYKEVQDYYENGMRVPDDITLLWSDDNHGNLRRVPTAEERNRSGGAGIYYHLDYVGGPRSYKWVNTVPLEKIWEQMHKAYEYGADRIWVLNVGDLKPMECQLEFFLRIAWDMDAFTKDNIREYSVRWAEQQFGSRYAEEASLIINRYSKWNGRLKPELLNAVPLYSSVHYKEADAVLTELHETVELAEQIYNELHESAKDAFFQLALYPAKASAQVLEMYIHATRSKLYAAQGRASANVEAALAAQLFKDDAALSYRYNHEIANGKWNHMMDQLHIGYTYWNQPEEHIMPETGSVKLTSESSGMGVAIEGSELAWPRDPQLPALPFDNFTRESRYIDLFNQGTEAFTYCARADQPWIKLSSTAGSIKVEERVWVEIDWNEVPQGDKLCGSITLIDLLTSKAFTVMIHVSNPVAPTRESLSGFIESNGYIAIEAEHYSTNKEAAGASWQVIPHYGRTLSSMAVFPVTAPSTPIPAAGVSPCLEYEVYLLTTGELTVSALIAPTIDFIPGQGLRLGVSFDEGPVQVVSAIGLAKDGSYSELDWEQSVILNIRAAVTKHILPEAGYHTLKIWMVDPIVVLQKILIDTGGLKPSYLGPPESYRGTR</sequence>
<organism evidence="3 4">
    <name type="scientific">Paenibacillus catalpae</name>
    <dbReference type="NCBI Taxonomy" id="1045775"/>
    <lineage>
        <taxon>Bacteria</taxon>
        <taxon>Bacillati</taxon>
        <taxon>Bacillota</taxon>
        <taxon>Bacilli</taxon>
        <taxon>Bacillales</taxon>
        <taxon>Paenibacillaceae</taxon>
        <taxon>Paenibacillus</taxon>
    </lineage>
</organism>